<proteinExistence type="predicted"/>
<evidence type="ECO:0000313" key="2">
    <source>
        <dbReference type="Proteomes" id="UP000789920"/>
    </source>
</evidence>
<dbReference type="Proteomes" id="UP000789920">
    <property type="component" value="Unassembled WGS sequence"/>
</dbReference>
<name>A0ACA9PN62_9GLOM</name>
<sequence>QISEILISDDDLFEPFFDKETDGSSEIPVEADKDHELNLQSLIAIVNSNDILEI</sequence>
<feature type="non-terminal residue" evidence="1">
    <location>
        <position position="1"/>
    </location>
</feature>
<accession>A0ACA9PN62</accession>
<comment type="caution">
    <text evidence="1">The sequence shown here is derived from an EMBL/GenBank/DDBJ whole genome shotgun (WGS) entry which is preliminary data.</text>
</comment>
<evidence type="ECO:0000313" key="1">
    <source>
        <dbReference type="EMBL" id="CAG8716229.1"/>
    </source>
</evidence>
<gene>
    <name evidence="1" type="ORF">RPERSI_LOCUS10912</name>
</gene>
<organism evidence="1 2">
    <name type="scientific">Racocetra persica</name>
    <dbReference type="NCBI Taxonomy" id="160502"/>
    <lineage>
        <taxon>Eukaryota</taxon>
        <taxon>Fungi</taxon>
        <taxon>Fungi incertae sedis</taxon>
        <taxon>Mucoromycota</taxon>
        <taxon>Glomeromycotina</taxon>
        <taxon>Glomeromycetes</taxon>
        <taxon>Diversisporales</taxon>
        <taxon>Gigasporaceae</taxon>
        <taxon>Racocetra</taxon>
    </lineage>
</organism>
<protein>
    <submittedName>
        <fullName evidence="1">888_t:CDS:1</fullName>
    </submittedName>
</protein>
<reference evidence="1" key="1">
    <citation type="submission" date="2021-06" db="EMBL/GenBank/DDBJ databases">
        <authorList>
            <person name="Kallberg Y."/>
            <person name="Tangrot J."/>
            <person name="Rosling A."/>
        </authorList>
    </citation>
    <scope>NUCLEOTIDE SEQUENCE</scope>
    <source>
        <strain evidence="1">MA461A</strain>
    </source>
</reference>
<keyword evidence="2" id="KW-1185">Reference proteome</keyword>
<dbReference type="EMBL" id="CAJVQC010022044">
    <property type="protein sequence ID" value="CAG8716229.1"/>
    <property type="molecule type" value="Genomic_DNA"/>
</dbReference>